<accession>B1BTA3</accession>
<keyword evidence="1" id="KW-0472">Membrane</keyword>
<organism evidence="2 3">
    <name type="scientific">Clostridium perfringens E str. JGS1987</name>
    <dbReference type="NCBI Taxonomy" id="451755"/>
    <lineage>
        <taxon>Bacteria</taxon>
        <taxon>Bacillati</taxon>
        <taxon>Bacillota</taxon>
        <taxon>Clostridia</taxon>
        <taxon>Eubacteriales</taxon>
        <taxon>Clostridiaceae</taxon>
        <taxon>Clostridium</taxon>
    </lineage>
</organism>
<dbReference type="EMBL" id="ABDW01000013">
    <property type="protein sequence ID" value="EDT15099.1"/>
    <property type="molecule type" value="Genomic_DNA"/>
</dbReference>
<dbReference type="Proteomes" id="UP000005337">
    <property type="component" value="Unassembled WGS sequence"/>
</dbReference>
<comment type="caution">
    <text evidence="2">The sequence shown here is derived from an EMBL/GenBank/DDBJ whole genome shotgun (WGS) entry which is preliminary data.</text>
</comment>
<feature type="transmembrane region" description="Helical" evidence="1">
    <location>
        <begin position="6"/>
        <end position="23"/>
    </location>
</feature>
<sequence length="46" mass="5583">MKEEQLAYSLLMLVVFIYKFFLYRCKVSKRITREKVIFIKSTSCMP</sequence>
<evidence type="ECO:0000313" key="3">
    <source>
        <dbReference type="Proteomes" id="UP000005337"/>
    </source>
</evidence>
<dbReference type="AlphaFoldDB" id="B1BTA3"/>
<proteinExistence type="predicted"/>
<protein>
    <submittedName>
        <fullName evidence="2">Uncharacterized protein</fullName>
    </submittedName>
</protein>
<gene>
    <name evidence="2" type="ORF">AC3_2336</name>
</gene>
<evidence type="ECO:0000313" key="2">
    <source>
        <dbReference type="EMBL" id="EDT15099.1"/>
    </source>
</evidence>
<reference evidence="2 3" key="1">
    <citation type="submission" date="2007-07" db="EMBL/GenBank/DDBJ databases">
        <title>Annotation of Clostridium perfringens E str. JGS1987.</title>
        <authorList>
            <person name="Paulsen I."/>
            <person name="Sebastian Y."/>
        </authorList>
    </citation>
    <scope>NUCLEOTIDE SEQUENCE [LARGE SCALE GENOMIC DNA]</scope>
    <source>
        <strain evidence="3">E str. JGS1987</strain>
    </source>
</reference>
<keyword evidence="1" id="KW-1133">Transmembrane helix</keyword>
<evidence type="ECO:0000256" key="1">
    <source>
        <dbReference type="SAM" id="Phobius"/>
    </source>
</evidence>
<keyword evidence="1" id="KW-0812">Transmembrane</keyword>
<name>B1BTA3_CLOPF</name>